<dbReference type="RefSeq" id="WP_018021282.1">
    <property type="nucleotide sequence ID" value="NZ_AQUX01000002.1"/>
</dbReference>
<feature type="transmembrane region" description="Helical" evidence="1">
    <location>
        <begin position="178"/>
        <end position="202"/>
    </location>
</feature>
<feature type="transmembrane region" description="Helical" evidence="1">
    <location>
        <begin position="7"/>
        <end position="31"/>
    </location>
</feature>
<keyword evidence="1" id="KW-0812">Transmembrane</keyword>
<feature type="transmembrane region" description="Helical" evidence="1">
    <location>
        <begin position="37"/>
        <end position="56"/>
    </location>
</feature>
<feature type="transmembrane region" description="Helical" evidence="1">
    <location>
        <begin position="63"/>
        <end position="88"/>
    </location>
</feature>
<dbReference type="HOGENOM" id="CLU_1092879_0_0_11"/>
<organism evidence="2 3">
    <name type="scientific">Corynebacterium doosanense CAU 212 = DSM 45436</name>
    <dbReference type="NCBI Taxonomy" id="558173"/>
    <lineage>
        <taxon>Bacteria</taxon>
        <taxon>Bacillati</taxon>
        <taxon>Actinomycetota</taxon>
        <taxon>Actinomycetes</taxon>
        <taxon>Mycobacteriales</taxon>
        <taxon>Corynebacteriaceae</taxon>
        <taxon>Corynebacterium</taxon>
    </lineage>
</organism>
<keyword evidence="1" id="KW-1133">Transmembrane helix</keyword>
<keyword evidence="3" id="KW-1185">Reference proteome</keyword>
<proteinExistence type="predicted"/>
<evidence type="ECO:0000256" key="1">
    <source>
        <dbReference type="SAM" id="Phobius"/>
    </source>
</evidence>
<evidence type="ECO:0000313" key="2">
    <source>
        <dbReference type="EMBL" id="AIT62214.1"/>
    </source>
</evidence>
<dbReference type="EMBL" id="CP006764">
    <property type="protein sequence ID" value="AIT62214.1"/>
    <property type="molecule type" value="Genomic_DNA"/>
</dbReference>
<dbReference type="KEGG" id="cdo:CDOO_02880"/>
<dbReference type="AlphaFoldDB" id="A0A097IJB7"/>
<keyword evidence="1" id="KW-0472">Membrane</keyword>
<evidence type="ECO:0000313" key="3">
    <source>
        <dbReference type="Proteomes" id="UP000029914"/>
    </source>
</evidence>
<feature type="transmembrane region" description="Helical" evidence="1">
    <location>
        <begin position="94"/>
        <end position="119"/>
    </location>
</feature>
<dbReference type="STRING" id="558173.CDOO_02880"/>
<feature type="transmembrane region" description="Helical" evidence="1">
    <location>
        <begin position="214"/>
        <end position="233"/>
    </location>
</feature>
<dbReference type="Proteomes" id="UP000029914">
    <property type="component" value="Chromosome"/>
</dbReference>
<reference evidence="2 3" key="1">
    <citation type="submission" date="2013-09" db="EMBL/GenBank/DDBJ databases">
        <title>Complete genome sequence of Corynebacterium doosanense CAU 212(T) (=DSM 45436(T)), isolated from activated sludge.</title>
        <authorList>
            <person name="Schaffert L."/>
            <person name="Albersmeier A."/>
            <person name="Kalinowski J."/>
            <person name="Ruckert C."/>
        </authorList>
    </citation>
    <scope>NUCLEOTIDE SEQUENCE [LARGE SCALE GENOMIC DNA]</scope>
    <source>
        <strain evidence="2 3">CAU 212</strain>
    </source>
</reference>
<accession>A0A097IJB7</accession>
<dbReference type="OrthoDB" id="4428207at2"/>
<protein>
    <submittedName>
        <fullName evidence="2">Uncharacterized protein</fullName>
    </submittedName>
</protein>
<name>A0A097IJB7_9CORY</name>
<gene>
    <name evidence="2" type="ORF">CDOO_02880</name>
</gene>
<feature type="transmembrane region" description="Helical" evidence="1">
    <location>
        <begin position="131"/>
        <end position="150"/>
    </location>
</feature>
<sequence>MGTYSRPLFITAVLVNVLMTVGFFTGAFRFVPLPDPWIAVGIVGVVVSVAQLAGAVRAGNTAAGWLAGIGAVISGIGWGSWLVVGLTADPGDPVINVTGLLIVPGALFSLIALVVLLVGTRMDRFTSTGRTYAGAFASVAVLLLLAKAAVRLYSIRAMDQFGPQIYSEEVTTPDPFAVLMWAGLGLTVIAVAVGIIQIITAIRSGAPEQARMTSGIAGVLVIVGSLLLAMFLWPLSVVLSVAAVVVERRAGKTQ</sequence>